<organism evidence="2 3">
    <name type="scientific">Acropora cervicornis</name>
    <name type="common">Staghorn coral</name>
    <dbReference type="NCBI Taxonomy" id="6130"/>
    <lineage>
        <taxon>Eukaryota</taxon>
        <taxon>Metazoa</taxon>
        <taxon>Cnidaria</taxon>
        <taxon>Anthozoa</taxon>
        <taxon>Hexacorallia</taxon>
        <taxon>Scleractinia</taxon>
        <taxon>Astrocoeniina</taxon>
        <taxon>Acroporidae</taxon>
        <taxon>Acropora</taxon>
    </lineage>
</organism>
<dbReference type="PANTHER" id="PTHR22028">
    <property type="entry name" value="SFI1 SPINDLE BODY DOMAIN-CONTAINING PROTEIN-RELATED"/>
    <property type="match status" value="1"/>
</dbReference>
<name>A0AAD9VFJ0_ACRCE</name>
<feature type="compositionally biased region" description="Polar residues" evidence="1">
    <location>
        <begin position="773"/>
        <end position="804"/>
    </location>
</feature>
<dbReference type="GO" id="GO:0019902">
    <property type="term" value="F:phosphatase binding"/>
    <property type="evidence" value="ECO:0007669"/>
    <property type="project" value="TreeGrafter"/>
</dbReference>
<feature type="compositionally biased region" description="Basic residues" evidence="1">
    <location>
        <begin position="545"/>
        <end position="557"/>
    </location>
</feature>
<evidence type="ECO:0000256" key="1">
    <source>
        <dbReference type="SAM" id="MobiDB-lite"/>
    </source>
</evidence>
<reference evidence="2" key="1">
    <citation type="journal article" date="2023" name="G3 (Bethesda)">
        <title>Whole genome assembly and annotation of the endangered Caribbean coral Acropora cervicornis.</title>
        <authorList>
            <person name="Selwyn J.D."/>
            <person name="Vollmer S.V."/>
        </authorList>
    </citation>
    <scope>NUCLEOTIDE SEQUENCE</scope>
    <source>
        <strain evidence="2">K2</strain>
    </source>
</reference>
<dbReference type="Proteomes" id="UP001249851">
    <property type="component" value="Unassembled WGS sequence"/>
</dbReference>
<dbReference type="InterPro" id="IPR052270">
    <property type="entry name" value="CACF_protein"/>
</dbReference>
<accession>A0AAD9VFJ0</accession>
<keyword evidence="3" id="KW-1185">Reference proteome</keyword>
<dbReference type="PANTHER" id="PTHR22028:SF4">
    <property type="entry name" value="PROTEIN SFI1 HOMOLOG"/>
    <property type="match status" value="1"/>
</dbReference>
<feature type="compositionally biased region" description="Basic and acidic residues" evidence="1">
    <location>
        <begin position="805"/>
        <end position="814"/>
    </location>
</feature>
<gene>
    <name evidence="2" type="ORF">P5673_001683</name>
</gene>
<feature type="compositionally biased region" description="Basic and acidic residues" evidence="1">
    <location>
        <begin position="692"/>
        <end position="711"/>
    </location>
</feature>
<protein>
    <submittedName>
        <fullName evidence="2">Protein SFI1-like protein</fullName>
    </submittedName>
</protein>
<feature type="compositionally biased region" description="Basic and acidic residues" evidence="1">
    <location>
        <begin position="844"/>
        <end position="853"/>
    </location>
</feature>
<evidence type="ECO:0000313" key="3">
    <source>
        <dbReference type="Proteomes" id="UP001249851"/>
    </source>
</evidence>
<dbReference type="AlphaFoldDB" id="A0AAD9VFJ0"/>
<dbReference type="EMBL" id="JARQWQ010000003">
    <property type="protein sequence ID" value="KAK2572703.1"/>
    <property type="molecule type" value="Genomic_DNA"/>
</dbReference>
<feature type="compositionally biased region" description="Polar residues" evidence="1">
    <location>
        <begin position="567"/>
        <end position="577"/>
    </location>
</feature>
<proteinExistence type="predicted"/>
<feature type="region of interest" description="Disordered" evidence="1">
    <location>
        <begin position="634"/>
        <end position="853"/>
    </location>
</feature>
<comment type="caution">
    <text evidence="2">The sequence shown here is derived from an EMBL/GenBank/DDBJ whole genome shotgun (WGS) entry which is preliminary data.</text>
</comment>
<sequence>MTLASRFYDQTLVLKAWRGMKNLRSISKLKQLRYGAAHRHHSVALLQKAFTLWVARWQRQTELSQFEDLISFKGNVAVARRAFIMWKHYIALQHEKYKKEELASQHYRQHLMRLLRVWVVWLRRCEHSEELKLLSLSRKARAHFSFLLRKKLFSVWMKYCQWRRFRKSKYAIADFHFRQRALPRYFFRLLLFMDQAYSNKERNSTAEKFRREALQAKMFYTWWKKYQMIMDIRMMERMAILHNDEVVKRRYLRFWCRKTLEKQHERELESVADGHYNRRILLMGISKWREFNVEVKGSRWVQQSSLRHYYIHLLKKMWAAWKQYANQRQEKWQKRVRANLHYQYRLLSAVICGWKHYKNNLKAVKALCDEKFQSHYLNLLRFVFDVWKQNARESKEKRQKKLIAETHLKQTLLSKILKRQSMWLHNRRITAAFFSQWKKRHSLAVQEKRHTVLALWYWSVNLQRKAFYGILEYAISRKRKALRISTALEERRNRLLREAVTRWMKAGFHLAAERSRFAQERQLEAAQSVHHCVHRCAMHWRRITAKRVRQRGGKPKPRPSIEATSERPITSVSRNMNPVPSVQPAAYSVVDRIISEAFKERPPPRKPDYLSESFDLSKIATNSHQTPSVLNTLTSTVEDNEGKPRLSHPLPSDRLERNVHPNQRNLKEGSFVFPSSSGEESSVAAEGTRGTQLDKRELIKPPPVMEEKECDSFGLSPKPVKMATSQPVLGSTKQRRGIDRKPVLLPPSSFMLPPRSKRFQPHESSPEGIVLRDSNSTHPASTPRTSLDGQQFTTLSPEDSTSSRGLREDERYSSDEEEWSGDTARELKESDSDQLEGEMGNEQIKPKTTEGSDVRQELLVPRMGERNLHRQIAAMKNTLQEFQDLKRTYYHKKRQRDQLFAWIQEQIEELGPRHEDGELLQPQECMSELTEEVSEIEQRIAQSRPLVEEIEANIRELIRRSGILQQGPT</sequence>
<feature type="region of interest" description="Disordered" evidence="1">
    <location>
        <begin position="545"/>
        <end position="577"/>
    </location>
</feature>
<evidence type="ECO:0000313" key="2">
    <source>
        <dbReference type="EMBL" id="KAK2572703.1"/>
    </source>
</evidence>
<feature type="compositionally biased region" description="Low complexity" evidence="1">
    <location>
        <begin position="668"/>
        <end position="686"/>
    </location>
</feature>
<feature type="compositionally biased region" description="Polar residues" evidence="1">
    <location>
        <begin position="723"/>
        <end position="732"/>
    </location>
</feature>
<reference evidence="2" key="2">
    <citation type="journal article" date="2023" name="Science">
        <title>Genomic signatures of disease resistance in endangered staghorn corals.</title>
        <authorList>
            <person name="Vollmer S.V."/>
            <person name="Selwyn J.D."/>
            <person name="Despard B.A."/>
            <person name="Roesel C.L."/>
        </authorList>
    </citation>
    <scope>NUCLEOTIDE SEQUENCE</scope>
    <source>
        <strain evidence="2">K2</strain>
    </source>
</reference>